<keyword evidence="5 7" id="KW-0040">ANK repeat</keyword>
<evidence type="ECO:0000259" key="9">
    <source>
        <dbReference type="Pfam" id="PF13962"/>
    </source>
</evidence>
<dbReference type="Proteomes" id="UP001179952">
    <property type="component" value="Unassembled WGS sequence"/>
</dbReference>
<feature type="transmembrane region" description="Helical" evidence="8">
    <location>
        <begin position="460"/>
        <end position="483"/>
    </location>
</feature>
<evidence type="ECO:0000313" key="11">
    <source>
        <dbReference type="Proteomes" id="UP001179952"/>
    </source>
</evidence>
<name>A0AAV9ADF2_ACOGR</name>
<gene>
    <name evidence="10" type="ORF">QJS04_geneDACA008722</name>
</gene>
<proteinExistence type="predicted"/>
<feature type="transmembrane region" description="Helical" evidence="8">
    <location>
        <begin position="429"/>
        <end position="448"/>
    </location>
</feature>
<evidence type="ECO:0000256" key="8">
    <source>
        <dbReference type="SAM" id="Phobius"/>
    </source>
</evidence>
<keyword evidence="2 8" id="KW-0812">Transmembrane</keyword>
<keyword evidence="6 8" id="KW-0472">Membrane</keyword>
<evidence type="ECO:0000256" key="6">
    <source>
        <dbReference type="ARBA" id="ARBA00023136"/>
    </source>
</evidence>
<dbReference type="PROSITE" id="PS50088">
    <property type="entry name" value="ANK_REPEAT"/>
    <property type="match status" value="3"/>
</dbReference>
<dbReference type="InterPro" id="IPR002110">
    <property type="entry name" value="Ankyrin_rpt"/>
</dbReference>
<dbReference type="PANTHER" id="PTHR24186:SF46">
    <property type="entry name" value="PROTEIN ACCELERATED CELL DEATH 6-LIKE"/>
    <property type="match status" value="1"/>
</dbReference>
<comment type="caution">
    <text evidence="10">The sequence shown here is derived from an EMBL/GenBank/DDBJ whole genome shotgun (WGS) entry which is preliminary data.</text>
</comment>
<sequence>MDPRLYKSAMLGNTILLKEVMEEANIELDLSLQLTPQKNTALHIVAKHGHRDFASELLRKSPALLSQPNSDGDLPLHLAAQGGHKSLVNLFLDSLKNSPPREGEATDLENNGAASALWRTSNSRGNNVLHDALRCGCAEVAVTLMKFDPSLADSVNLAGESPLFMASELGLMVAVESIVSSGSSSFSREGPKGRTPLHAAVIGRHLEITRLLIEKLPDDLIKQEDTWGRNALHYAAWSTWRISLEMSDLLVTTERMLAYVKDNDGLTPFMVAIQAGSFRTACKILDHCSDVGELRDACGRNALHIAFKCHRSETLRALLKRPELVGLVNAPDNDGNTPLHVATQYHHCDGVWILLTASGVDLRARNNEGLTVADVSLLHWDHSILKIFYIWRCLIRQGAVLSQFKIAREYLGGGPLYKSCADMKSCMKTMALVVMLLATISFTAPFMLPGEAILTKKPAFMVFLLFDTVTLGCCLILTALLLFGSTGDPESLSSTAYFSAKMLVLAFWGSLLAFGAGVYAMISDENFWLAIVICLMVFSVPFICMIRVSQALTWRFSPLLEDQLEPSMEGHIKQNIATTGQ</sequence>
<dbReference type="SMART" id="SM00248">
    <property type="entry name" value="ANK"/>
    <property type="match status" value="9"/>
</dbReference>
<dbReference type="Pfam" id="PF12796">
    <property type="entry name" value="Ank_2"/>
    <property type="match status" value="3"/>
</dbReference>
<evidence type="ECO:0000256" key="4">
    <source>
        <dbReference type="ARBA" id="ARBA00022989"/>
    </source>
</evidence>
<dbReference type="AlphaFoldDB" id="A0AAV9ADF2"/>
<organism evidence="10 11">
    <name type="scientific">Acorus gramineus</name>
    <name type="common">Dwarf sweet flag</name>
    <dbReference type="NCBI Taxonomy" id="55184"/>
    <lineage>
        <taxon>Eukaryota</taxon>
        <taxon>Viridiplantae</taxon>
        <taxon>Streptophyta</taxon>
        <taxon>Embryophyta</taxon>
        <taxon>Tracheophyta</taxon>
        <taxon>Spermatophyta</taxon>
        <taxon>Magnoliopsida</taxon>
        <taxon>Liliopsida</taxon>
        <taxon>Acoraceae</taxon>
        <taxon>Acorus</taxon>
    </lineage>
</organism>
<dbReference type="GO" id="GO:0005886">
    <property type="term" value="C:plasma membrane"/>
    <property type="evidence" value="ECO:0007669"/>
    <property type="project" value="TreeGrafter"/>
</dbReference>
<keyword evidence="11" id="KW-1185">Reference proteome</keyword>
<evidence type="ECO:0000256" key="3">
    <source>
        <dbReference type="ARBA" id="ARBA00022737"/>
    </source>
</evidence>
<dbReference type="EMBL" id="JAUJYN010000010">
    <property type="protein sequence ID" value="KAK1262275.1"/>
    <property type="molecule type" value="Genomic_DNA"/>
</dbReference>
<feature type="repeat" description="ANK" evidence="7">
    <location>
        <begin position="71"/>
        <end position="93"/>
    </location>
</feature>
<dbReference type="InterPro" id="IPR026961">
    <property type="entry name" value="PGG_dom"/>
</dbReference>
<reference evidence="10" key="1">
    <citation type="journal article" date="2023" name="Nat. Commun.">
        <title>Diploid and tetraploid genomes of Acorus and the evolution of monocots.</title>
        <authorList>
            <person name="Ma L."/>
            <person name="Liu K.W."/>
            <person name="Li Z."/>
            <person name="Hsiao Y.Y."/>
            <person name="Qi Y."/>
            <person name="Fu T."/>
            <person name="Tang G.D."/>
            <person name="Zhang D."/>
            <person name="Sun W.H."/>
            <person name="Liu D.K."/>
            <person name="Li Y."/>
            <person name="Chen G.Z."/>
            <person name="Liu X.D."/>
            <person name="Liao X.Y."/>
            <person name="Jiang Y.T."/>
            <person name="Yu X."/>
            <person name="Hao Y."/>
            <person name="Huang J."/>
            <person name="Zhao X.W."/>
            <person name="Ke S."/>
            <person name="Chen Y.Y."/>
            <person name="Wu W.L."/>
            <person name="Hsu J.L."/>
            <person name="Lin Y.F."/>
            <person name="Huang M.D."/>
            <person name="Li C.Y."/>
            <person name="Huang L."/>
            <person name="Wang Z.W."/>
            <person name="Zhao X."/>
            <person name="Zhong W.Y."/>
            <person name="Peng D.H."/>
            <person name="Ahmad S."/>
            <person name="Lan S."/>
            <person name="Zhang J.S."/>
            <person name="Tsai W.C."/>
            <person name="Van de Peer Y."/>
            <person name="Liu Z.J."/>
        </authorList>
    </citation>
    <scope>NUCLEOTIDE SEQUENCE</scope>
    <source>
        <strain evidence="10">SCP</strain>
    </source>
</reference>
<evidence type="ECO:0000256" key="2">
    <source>
        <dbReference type="ARBA" id="ARBA00022692"/>
    </source>
</evidence>
<feature type="transmembrane region" description="Helical" evidence="8">
    <location>
        <begin position="528"/>
        <end position="548"/>
    </location>
</feature>
<evidence type="ECO:0000256" key="5">
    <source>
        <dbReference type="ARBA" id="ARBA00023043"/>
    </source>
</evidence>
<accession>A0AAV9ADF2</accession>
<keyword evidence="3" id="KW-0677">Repeat</keyword>
<dbReference type="SUPFAM" id="SSF48403">
    <property type="entry name" value="Ankyrin repeat"/>
    <property type="match status" value="1"/>
</dbReference>
<feature type="transmembrane region" description="Helical" evidence="8">
    <location>
        <begin position="503"/>
        <end position="522"/>
    </location>
</feature>
<feature type="domain" description="PGG" evidence="9">
    <location>
        <begin position="423"/>
        <end position="520"/>
    </location>
</feature>
<dbReference type="Gene3D" id="1.25.40.20">
    <property type="entry name" value="Ankyrin repeat-containing domain"/>
    <property type="match status" value="1"/>
</dbReference>
<protein>
    <recommendedName>
        <fullName evidence="9">PGG domain-containing protein</fullName>
    </recommendedName>
</protein>
<evidence type="ECO:0000256" key="7">
    <source>
        <dbReference type="PROSITE-ProRule" id="PRU00023"/>
    </source>
</evidence>
<keyword evidence="4 8" id="KW-1133">Transmembrane helix</keyword>
<comment type="subcellular location">
    <subcellularLocation>
        <location evidence="1">Membrane</location>
        <topology evidence="1">Multi-pass membrane protein</topology>
    </subcellularLocation>
</comment>
<dbReference type="PROSITE" id="PS50297">
    <property type="entry name" value="ANK_REP_REGION"/>
    <property type="match status" value="3"/>
</dbReference>
<dbReference type="InterPro" id="IPR036770">
    <property type="entry name" value="Ankyrin_rpt-contain_sf"/>
</dbReference>
<evidence type="ECO:0000313" key="10">
    <source>
        <dbReference type="EMBL" id="KAK1262275.1"/>
    </source>
</evidence>
<dbReference type="PANTHER" id="PTHR24186">
    <property type="entry name" value="PROTEIN PHOSPHATASE 1 REGULATORY SUBUNIT"/>
    <property type="match status" value="1"/>
</dbReference>
<feature type="repeat" description="ANK" evidence="7">
    <location>
        <begin position="192"/>
        <end position="215"/>
    </location>
</feature>
<dbReference type="Pfam" id="PF13962">
    <property type="entry name" value="PGG"/>
    <property type="match status" value="1"/>
</dbReference>
<evidence type="ECO:0000256" key="1">
    <source>
        <dbReference type="ARBA" id="ARBA00004141"/>
    </source>
</evidence>
<feature type="repeat" description="ANK" evidence="7">
    <location>
        <begin position="334"/>
        <end position="367"/>
    </location>
</feature>
<reference evidence="10" key="2">
    <citation type="submission" date="2023-06" db="EMBL/GenBank/DDBJ databases">
        <authorList>
            <person name="Ma L."/>
            <person name="Liu K.-W."/>
            <person name="Li Z."/>
            <person name="Hsiao Y.-Y."/>
            <person name="Qi Y."/>
            <person name="Fu T."/>
            <person name="Tang G."/>
            <person name="Zhang D."/>
            <person name="Sun W.-H."/>
            <person name="Liu D.-K."/>
            <person name="Li Y."/>
            <person name="Chen G.-Z."/>
            <person name="Liu X.-D."/>
            <person name="Liao X.-Y."/>
            <person name="Jiang Y.-T."/>
            <person name="Yu X."/>
            <person name="Hao Y."/>
            <person name="Huang J."/>
            <person name="Zhao X.-W."/>
            <person name="Ke S."/>
            <person name="Chen Y.-Y."/>
            <person name="Wu W.-L."/>
            <person name="Hsu J.-L."/>
            <person name="Lin Y.-F."/>
            <person name="Huang M.-D."/>
            <person name="Li C.-Y."/>
            <person name="Huang L."/>
            <person name="Wang Z.-W."/>
            <person name="Zhao X."/>
            <person name="Zhong W.-Y."/>
            <person name="Peng D.-H."/>
            <person name="Ahmad S."/>
            <person name="Lan S."/>
            <person name="Zhang J.-S."/>
            <person name="Tsai W.-C."/>
            <person name="Van De Peer Y."/>
            <person name="Liu Z.-J."/>
        </authorList>
    </citation>
    <scope>NUCLEOTIDE SEQUENCE</scope>
    <source>
        <strain evidence="10">SCP</strain>
        <tissue evidence="10">Leaves</tissue>
    </source>
</reference>